<protein>
    <submittedName>
        <fullName evidence="2">Uncharacterized protein</fullName>
    </submittedName>
</protein>
<dbReference type="AlphaFoldDB" id="A0A6G0U8V4"/>
<dbReference type="OrthoDB" id="6605241at2759"/>
<accession>A0A6G0U8V4</accession>
<sequence>MFILSQAIIPVFVFAVMVNFYHFDSIFSTEVFVNFTNCNDCTNSTCYNNNSGPCGVLSDNITVQCYTCSEEDGNQQYYTEEDCKANCSDVTKCYCDGMCYKCVEDNSTNTSQFTCNITLSQCPDDFQNSTQDESIEPHSTTPFPPTPVTPAFPRTPVTPAAPATPPAPPPPDEPPPDKPPSRRRGSLSLNRLNTSLV</sequence>
<feature type="compositionally biased region" description="Low complexity" evidence="1">
    <location>
        <begin position="151"/>
        <end position="161"/>
    </location>
</feature>
<proteinExistence type="predicted"/>
<dbReference type="Proteomes" id="UP000475862">
    <property type="component" value="Unassembled WGS sequence"/>
</dbReference>
<comment type="caution">
    <text evidence="2">The sequence shown here is derived from an EMBL/GenBank/DDBJ whole genome shotgun (WGS) entry which is preliminary data.</text>
</comment>
<organism evidence="2 3">
    <name type="scientific">Aphis glycines</name>
    <name type="common">Soybean aphid</name>
    <dbReference type="NCBI Taxonomy" id="307491"/>
    <lineage>
        <taxon>Eukaryota</taxon>
        <taxon>Metazoa</taxon>
        <taxon>Ecdysozoa</taxon>
        <taxon>Arthropoda</taxon>
        <taxon>Hexapoda</taxon>
        <taxon>Insecta</taxon>
        <taxon>Pterygota</taxon>
        <taxon>Neoptera</taxon>
        <taxon>Paraneoptera</taxon>
        <taxon>Hemiptera</taxon>
        <taxon>Sternorrhyncha</taxon>
        <taxon>Aphidomorpha</taxon>
        <taxon>Aphidoidea</taxon>
        <taxon>Aphididae</taxon>
        <taxon>Aphidini</taxon>
        <taxon>Aphis</taxon>
        <taxon>Aphis</taxon>
    </lineage>
</organism>
<dbReference type="EMBL" id="VYZN01000001">
    <property type="protein sequence ID" value="KAE9545039.1"/>
    <property type="molecule type" value="Genomic_DNA"/>
</dbReference>
<gene>
    <name evidence="2" type="ORF">AGLY_000582</name>
</gene>
<evidence type="ECO:0000256" key="1">
    <source>
        <dbReference type="SAM" id="MobiDB-lite"/>
    </source>
</evidence>
<feature type="region of interest" description="Disordered" evidence="1">
    <location>
        <begin position="126"/>
        <end position="197"/>
    </location>
</feature>
<reference evidence="2 3" key="1">
    <citation type="submission" date="2019-08" db="EMBL/GenBank/DDBJ databases">
        <title>The genome of the soybean aphid Biotype 1, its phylome, world population structure and adaptation to the North American continent.</title>
        <authorList>
            <person name="Giordano R."/>
            <person name="Donthu R.K."/>
            <person name="Hernandez A.G."/>
            <person name="Wright C.L."/>
            <person name="Zimin A.V."/>
        </authorList>
    </citation>
    <scope>NUCLEOTIDE SEQUENCE [LARGE SCALE GENOMIC DNA]</scope>
    <source>
        <tissue evidence="2">Whole aphids</tissue>
    </source>
</reference>
<feature type="compositionally biased region" description="Low complexity" evidence="1">
    <location>
        <begin position="186"/>
        <end position="197"/>
    </location>
</feature>
<evidence type="ECO:0000313" key="2">
    <source>
        <dbReference type="EMBL" id="KAE9545039.1"/>
    </source>
</evidence>
<evidence type="ECO:0000313" key="3">
    <source>
        <dbReference type="Proteomes" id="UP000475862"/>
    </source>
</evidence>
<name>A0A6G0U8V4_APHGL</name>
<feature type="compositionally biased region" description="Pro residues" evidence="1">
    <location>
        <begin position="162"/>
        <end position="173"/>
    </location>
</feature>
<keyword evidence="3" id="KW-1185">Reference proteome</keyword>